<dbReference type="PANTHER" id="PTHR30543:SF21">
    <property type="entry name" value="NAD(P)H-DEPENDENT FMN REDUCTASE LOT6"/>
    <property type="match status" value="1"/>
</dbReference>
<dbReference type="PANTHER" id="PTHR30543">
    <property type="entry name" value="CHROMATE REDUCTASE"/>
    <property type="match status" value="1"/>
</dbReference>
<reference evidence="4 5" key="1">
    <citation type="submission" date="2019-04" db="EMBL/GenBank/DDBJ databases">
        <title>Complete genome sequence of Arthrobacter sp. ZXY-2 associated with effective atrazine degradation and salt adaptation.</title>
        <authorList>
            <person name="Zhao X."/>
        </authorList>
    </citation>
    <scope>NUCLEOTIDE SEQUENCE [LARGE SCALE GENOMIC DNA]</scope>
    <source>
        <strain evidence="5">ZP60</strain>
    </source>
</reference>
<dbReference type="KEGG" id="halz:E5139_08905"/>
<dbReference type="Pfam" id="PF03358">
    <property type="entry name" value="FMN_red"/>
    <property type="match status" value="1"/>
</dbReference>
<dbReference type="EMBL" id="CP039375">
    <property type="protein sequence ID" value="QCD65745.1"/>
    <property type="molecule type" value="Genomic_DNA"/>
</dbReference>
<dbReference type="GO" id="GO:0016491">
    <property type="term" value="F:oxidoreductase activity"/>
    <property type="evidence" value="ECO:0007669"/>
    <property type="project" value="InterPro"/>
</dbReference>
<comment type="cofactor">
    <cofactor evidence="1">
        <name>[4Fe-4S] cluster</name>
        <dbReference type="ChEBI" id="CHEBI:49883"/>
    </cofactor>
</comment>
<dbReference type="OMA" id="GWVIPEQ"/>
<name>A0A4D6KER4_9EURY</name>
<dbReference type="SUPFAM" id="SSF52218">
    <property type="entry name" value="Flavoproteins"/>
    <property type="match status" value="1"/>
</dbReference>
<dbReference type="Gene3D" id="3.40.50.360">
    <property type="match status" value="1"/>
</dbReference>
<proteinExistence type="inferred from homology"/>
<organism evidence="4 5">
    <name type="scientific">Halomicrobium mukohataei</name>
    <dbReference type="NCBI Taxonomy" id="57705"/>
    <lineage>
        <taxon>Archaea</taxon>
        <taxon>Methanobacteriati</taxon>
        <taxon>Methanobacteriota</taxon>
        <taxon>Stenosarchaea group</taxon>
        <taxon>Halobacteria</taxon>
        <taxon>Halobacteriales</taxon>
        <taxon>Haloarculaceae</taxon>
        <taxon>Halomicrobium</taxon>
    </lineage>
</organism>
<dbReference type="GeneID" id="42179051"/>
<dbReference type="InterPro" id="IPR005025">
    <property type="entry name" value="FMN_Rdtase-like_dom"/>
</dbReference>
<dbReference type="GO" id="GO:0010181">
    <property type="term" value="F:FMN binding"/>
    <property type="evidence" value="ECO:0007669"/>
    <property type="project" value="TreeGrafter"/>
</dbReference>
<evidence type="ECO:0000259" key="3">
    <source>
        <dbReference type="Pfam" id="PF03358"/>
    </source>
</evidence>
<evidence type="ECO:0000256" key="2">
    <source>
        <dbReference type="ARBA" id="ARBA00038292"/>
    </source>
</evidence>
<dbReference type="InterPro" id="IPR029039">
    <property type="entry name" value="Flavoprotein-like_sf"/>
</dbReference>
<gene>
    <name evidence="4" type="ORF">E5139_08905</name>
</gene>
<dbReference type="Proteomes" id="UP000297053">
    <property type="component" value="Chromosome"/>
</dbReference>
<feature type="domain" description="NADPH-dependent FMN reductase-like" evidence="3">
    <location>
        <begin position="7"/>
        <end position="145"/>
    </location>
</feature>
<dbReference type="RefSeq" id="WP_015762120.1">
    <property type="nucleotide sequence ID" value="NZ_CP039375.1"/>
</dbReference>
<reference evidence="4 5" key="2">
    <citation type="submission" date="2019-04" db="EMBL/GenBank/DDBJ databases">
        <authorList>
            <person name="Yang S."/>
            <person name="Wei W."/>
        </authorList>
    </citation>
    <scope>NUCLEOTIDE SEQUENCE [LARGE SCALE GENOMIC DNA]</scope>
    <source>
        <strain evidence="5">ZP60</strain>
    </source>
</reference>
<dbReference type="InterPro" id="IPR050712">
    <property type="entry name" value="NAD(P)H-dep_reductase"/>
</dbReference>
<dbReference type="AlphaFoldDB" id="A0A4D6KER4"/>
<evidence type="ECO:0000313" key="5">
    <source>
        <dbReference type="Proteomes" id="UP000297053"/>
    </source>
</evidence>
<accession>A0A4D6KER4</accession>
<protein>
    <submittedName>
        <fullName evidence="4">NADPH-dependent oxidoreductase</fullName>
    </submittedName>
</protein>
<evidence type="ECO:0000256" key="1">
    <source>
        <dbReference type="ARBA" id="ARBA00001966"/>
    </source>
</evidence>
<dbReference type="GO" id="GO:0005829">
    <property type="term" value="C:cytosol"/>
    <property type="evidence" value="ECO:0007669"/>
    <property type="project" value="TreeGrafter"/>
</dbReference>
<comment type="similarity">
    <text evidence="2">Belongs to the SsuE family. Isf subfamily.</text>
</comment>
<sequence length="183" mass="19200">MSESPLVVAISGSLRETSTTCLALEHALSAAETAGATTELVDLREWELPLFDPDDRDRGDAGALRALIADADAVVLGTPVYHGMVSSALKNALDYLGRDEFRDTTVGLLATAGGGSYGPALEHLRTGVRTVHGWTLPHEVGIRNASDAFDDDGAFVDADIEARVRTLGRMVAANAATEPKAAV</sequence>
<evidence type="ECO:0000313" key="4">
    <source>
        <dbReference type="EMBL" id="QCD65745.1"/>
    </source>
</evidence>